<evidence type="ECO:0000313" key="4">
    <source>
        <dbReference type="Proteomes" id="UP001500218"/>
    </source>
</evidence>
<accession>A0ABP4YDI2</accession>
<gene>
    <name evidence="3" type="ORF">GCM10009682_37180</name>
</gene>
<reference evidence="4" key="1">
    <citation type="journal article" date="2019" name="Int. J. Syst. Evol. Microbiol.">
        <title>The Global Catalogue of Microorganisms (GCM) 10K type strain sequencing project: providing services to taxonomists for standard genome sequencing and annotation.</title>
        <authorList>
            <consortium name="The Broad Institute Genomics Platform"/>
            <consortium name="The Broad Institute Genome Sequencing Center for Infectious Disease"/>
            <person name="Wu L."/>
            <person name="Ma J."/>
        </authorList>
    </citation>
    <scope>NUCLEOTIDE SEQUENCE [LARGE SCALE GENOMIC DNA]</scope>
    <source>
        <strain evidence="4">JCM 13250</strain>
    </source>
</reference>
<evidence type="ECO:0008006" key="5">
    <source>
        <dbReference type="Google" id="ProtNLM"/>
    </source>
</evidence>
<dbReference type="InterPro" id="IPR013783">
    <property type="entry name" value="Ig-like_fold"/>
</dbReference>
<dbReference type="InterPro" id="IPR036116">
    <property type="entry name" value="FN3_sf"/>
</dbReference>
<dbReference type="EMBL" id="BAAALT010000113">
    <property type="protein sequence ID" value="GAA1812470.1"/>
    <property type="molecule type" value="Genomic_DNA"/>
</dbReference>
<dbReference type="SUPFAM" id="SSF49265">
    <property type="entry name" value="Fibronectin type III"/>
    <property type="match status" value="1"/>
</dbReference>
<name>A0ABP4YDI2_9ACTN</name>
<evidence type="ECO:0000256" key="1">
    <source>
        <dbReference type="SAM" id="MobiDB-lite"/>
    </source>
</evidence>
<feature type="region of interest" description="Disordered" evidence="1">
    <location>
        <begin position="23"/>
        <end position="72"/>
    </location>
</feature>
<feature type="signal peptide" evidence="2">
    <location>
        <begin position="1"/>
        <end position="15"/>
    </location>
</feature>
<keyword evidence="4" id="KW-1185">Reference proteome</keyword>
<evidence type="ECO:0000313" key="3">
    <source>
        <dbReference type="EMBL" id="GAA1812470.1"/>
    </source>
</evidence>
<organism evidence="3 4">
    <name type="scientific">Luedemannella flava</name>
    <dbReference type="NCBI Taxonomy" id="349316"/>
    <lineage>
        <taxon>Bacteria</taxon>
        <taxon>Bacillati</taxon>
        <taxon>Actinomycetota</taxon>
        <taxon>Actinomycetes</taxon>
        <taxon>Micromonosporales</taxon>
        <taxon>Micromonosporaceae</taxon>
        <taxon>Luedemannella</taxon>
    </lineage>
</organism>
<feature type="compositionally biased region" description="Polar residues" evidence="1">
    <location>
        <begin position="53"/>
        <end position="62"/>
    </location>
</feature>
<comment type="caution">
    <text evidence="3">The sequence shown here is derived from an EMBL/GenBank/DDBJ whole genome shotgun (WGS) entry which is preliminary data.</text>
</comment>
<dbReference type="Gene3D" id="2.60.40.10">
    <property type="entry name" value="Immunoglobulins"/>
    <property type="match status" value="1"/>
</dbReference>
<feature type="chain" id="PRO_5045593755" description="Fibronectin type III domain-containing protein" evidence="2">
    <location>
        <begin position="16"/>
        <end position="148"/>
    </location>
</feature>
<sequence length="148" mass="15440">MFAASLVAVVGTVTAAVITAPKDDRTNSPETVMGAAGSAPPATVKASRPPTPSGGQAPSAQPASDVRLRDEQRSVTISWRDPSNGVATARLKVNRDDQVLFEGDVPAGVDHYRLDGLSPDLNLCVTVTLVYPDATAPTTEPVCTDRTR</sequence>
<evidence type="ECO:0000256" key="2">
    <source>
        <dbReference type="SAM" id="SignalP"/>
    </source>
</evidence>
<proteinExistence type="predicted"/>
<keyword evidence="2" id="KW-0732">Signal</keyword>
<dbReference type="Proteomes" id="UP001500218">
    <property type="component" value="Unassembled WGS sequence"/>
</dbReference>
<protein>
    <recommendedName>
        <fullName evidence="5">Fibronectin type III domain-containing protein</fullName>
    </recommendedName>
</protein>